<dbReference type="PROSITE" id="PS50850">
    <property type="entry name" value="MFS"/>
    <property type="match status" value="1"/>
</dbReference>
<reference evidence="7" key="2">
    <citation type="submission" date="2020-09" db="EMBL/GenBank/DDBJ databases">
        <authorList>
            <person name="Sun Q."/>
            <person name="Ohkuma M."/>
        </authorList>
    </citation>
    <scope>NUCLEOTIDE SEQUENCE</scope>
    <source>
        <strain evidence="7">JCM 11219</strain>
    </source>
</reference>
<keyword evidence="4" id="KW-0812">Transmembrane</keyword>
<evidence type="ECO:0000256" key="1">
    <source>
        <dbReference type="ARBA" id="ARBA00004651"/>
    </source>
</evidence>
<reference evidence="7" key="1">
    <citation type="journal article" date="2014" name="Int. J. Syst. Evol. Microbiol.">
        <title>Complete genome sequence of Corynebacterium casei LMG S-19264T (=DSM 44701T), isolated from a smear-ripened cheese.</title>
        <authorList>
            <consortium name="US DOE Joint Genome Institute (JGI-PGF)"/>
            <person name="Walter F."/>
            <person name="Albersmeier A."/>
            <person name="Kalinowski J."/>
            <person name="Ruckert C."/>
        </authorList>
    </citation>
    <scope>NUCLEOTIDE SEQUENCE</scope>
    <source>
        <strain evidence="7">JCM 11219</strain>
    </source>
</reference>
<dbReference type="RefSeq" id="WP_229709903.1">
    <property type="nucleotide sequence ID" value="NZ_AP026830.1"/>
</dbReference>
<evidence type="ECO:0000313" key="9">
    <source>
        <dbReference type="Proteomes" id="UP001060771"/>
    </source>
</evidence>
<sequence>MVGQVTTEGINARAMIGGMLGWMVDVFDLTLVLFIASVLGTYFFPPTNLTARLLFVFASYSLTLLARPLGGIIFGHVADRVGRRLTMMITLLGLGVSSALTGALPTYQQIGLMATALFVLLRLLVGIFVGGEVSGSHLVAIESSSPRYRGLVSGVIESGYYWGYALAAFTFASLRDYFGTKTFVAYGWRYAFLVGLAVAVIGILLRLAVDEPSIYRELRNAGKVSRAPVIEFFRRGYRDALIALLLLAGIFWVAYATLGFLPTYLETFLRMPLSTVFWGLTYASLIGGIITIVGGVLSDVTKRKYAFLYYSLLGIILAYPLAAVLRISFALLVVSAGILSSVIGTGGVMLAYLAELFPTRYRGSAIGFIWNMASIGATAALLTAPFWLRLGLIIGYSVMLIVGFIIAIIGVAITRDNTGIELRKLDESA</sequence>
<evidence type="ECO:0000313" key="7">
    <source>
        <dbReference type="EMBL" id="GGI83058.1"/>
    </source>
</evidence>
<evidence type="ECO:0000313" key="8">
    <source>
        <dbReference type="Proteomes" id="UP000657075"/>
    </source>
</evidence>
<name>A0A830E3F1_9CREN</name>
<dbReference type="InterPro" id="IPR020846">
    <property type="entry name" value="MFS_dom"/>
</dbReference>
<feature type="transmembrane region" description="Helical" evidence="4">
    <location>
        <begin position="50"/>
        <end position="73"/>
    </location>
</feature>
<feature type="transmembrane region" description="Helical" evidence="4">
    <location>
        <begin position="20"/>
        <end position="44"/>
    </location>
</feature>
<evidence type="ECO:0000259" key="5">
    <source>
        <dbReference type="PROSITE" id="PS50850"/>
    </source>
</evidence>
<reference evidence="6" key="4">
    <citation type="journal article" date="2023" name="Microbiol. Resour. Announc.">
        <title>Complete Genome Sequence of Vulcanisaeta souniana Strain IC-059, a Hyperthermophilic Archaeon Isolated from Hot Spring Water in Japan.</title>
        <authorList>
            <person name="Kato S."/>
            <person name="Itoh T."/>
            <person name="Wu L."/>
            <person name="Ma J."/>
            <person name="Ohkuma M."/>
        </authorList>
    </citation>
    <scope>NUCLEOTIDE SEQUENCE</scope>
    <source>
        <strain evidence="6">JCM 11219</strain>
    </source>
</reference>
<organism evidence="7 8">
    <name type="scientific">Vulcanisaeta souniana JCM 11219</name>
    <dbReference type="NCBI Taxonomy" id="1293586"/>
    <lineage>
        <taxon>Archaea</taxon>
        <taxon>Thermoproteota</taxon>
        <taxon>Thermoprotei</taxon>
        <taxon>Thermoproteales</taxon>
        <taxon>Thermoproteaceae</taxon>
        <taxon>Vulcanisaeta</taxon>
    </lineage>
</organism>
<keyword evidence="9" id="KW-1185">Reference proteome</keyword>
<feature type="transmembrane region" description="Helical" evidence="4">
    <location>
        <begin position="151"/>
        <end position="174"/>
    </location>
</feature>
<dbReference type="PANTHER" id="PTHR43045:SF1">
    <property type="entry name" value="SHIKIMATE TRANSPORTER"/>
    <property type="match status" value="1"/>
</dbReference>
<dbReference type="Gene3D" id="1.20.1250.20">
    <property type="entry name" value="MFS general substrate transporter like domains"/>
    <property type="match status" value="2"/>
</dbReference>
<comment type="subcellular location">
    <subcellularLocation>
        <location evidence="1">Cell membrane</location>
        <topology evidence="1">Multi-pass membrane protein</topology>
    </subcellularLocation>
</comment>
<dbReference type="AlphaFoldDB" id="A0A830E3F1"/>
<reference evidence="9" key="3">
    <citation type="submission" date="2022-09" db="EMBL/GenBank/DDBJ databases">
        <title>Complete genome sequence of Vulcanisaeta souniana.</title>
        <authorList>
            <person name="Kato S."/>
            <person name="Itoh T."/>
            <person name="Ohkuma M."/>
        </authorList>
    </citation>
    <scope>NUCLEOTIDE SEQUENCE [LARGE SCALE GENOMIC DNA]</scope>
    <source>
        <strain evidence="9">JCM 11219</strain>
    </source>
</reference>
<dbReference type="GeneID" id="76207180"/>
<feature type="transmembrane region" description="Helical" evidence="4">
    <location>
        <begin position="276"/>
        <end position="298"/>
    </location>
</feature>
<feature type="transmembrane region" description="Helical" evidence="4">
    <location>
        <begin position="329"/>
        <end position="353"/>
    </location>
</feature>
<keyword evidence="2" id="KW-0813">Transport</keyword>
<proteinExistence type="predicted"/>
<evidence type="ECO:0000256" key="2">
    <source>
        <dbReference type="ARBA" id="ARBA00022448"/>
    </source>
</evidence>
<feature type="transmembrane region" description="Helical" evidence="4">
    <location>
        <begin position="240"/>
        <end position="264"/>
    </location>
</feature>
<dbReference type="EMBL" id="AP026830">
    <property type="protein sequence ID" value="BDR92539.1"/>
    <property type="molecule type" value="Genomic_DNA"/>
</dbReference>
<dbReference type="InterPro" id="IPR011701">
    <property type="entry name" value="MFS"/>
</dbReference>
<feature type="transmembrane region" description="Helical" evidence="4">
    <location>
        <begin position="85"/>
        <end position="104"/>
    </location>
</feature>
<protein>
    <submittedName>
        <fullName evidence="7">MFS transporter</fullName>
    </submittedName>
</protein>
<keyword evidence="4" id="KW-1133">Transmembrane helix</keyword>
<feature type="domain" description="Major facilitator superfamily (MFS) profile" evidence="5">
    <location>
        <begin position="14"/>
        <end position="415"/>
    </location>
</feature>
<feature type="transmembrane region" description="Helical" evidence="4">
    <location>
        <begin position="186"/>
        <end position="209"/>
    </location>
</feature>
<dbReference type="EMBL" id="BMNM01000009">
    <property type="protein sequence ID" value="GGI83058.1"/>
    <property type="molecule type" value="Genomic_DNA"/>
</dbReference>
<dbReference type="PANTHER" id="PTHR43045">
    <property type="entry name" value="SHIKIMATE TRANSPORTER"/>
    <property type="match status" value="1"/>
</dbReference>
<dbReference type="Proteomes" id="UP000657075">
    <property type="component" value="Unassembled WGS sequence"/>
</dbReference>
<dbReference type="Pfam" id="PF07690">
    <property type="entry name" value="MFS_1"/>
    <property type="match status" value="1"/>
</dbReference>
<dbReference type="InterPro" id="IPR036259">
    <property type="entry name" value="MFS_trans_sf"/>
</dbReference>
<dbReference type="GO" id="GO:0005886">
    <property type="term" value="C:plasma membrane"/>
    <property type="evidence" value="ECO:0007669"/>
    <property type="project" value="UniProtKB-SubCell"/>
</dbReference>
<dbReference type="GO" id="GO:0022857">
    <property type="term" value="F:transmembrane transporter activity"/>
    <property type="evidence" value="ECO:0007669"/>
    <property type="project" value="InterPro"/>
</dbReference>
<evidence type="ECO:0000313" key="6">
    <source>
        <dbReference type="EMBL" id="BDR92539.1"/>
    </source>
</evidence>
<feature type="transmembrane region" description="Helical" evidence="4">
    <location>
        <begin position="393"/>
        <end position="414"/>
    </location>
</feature>
<feature type="transmembrane region" description="Helical" evidence="4">
    <location>
        <begin position="365"/>
        <end position="387"/>
    </location>
</feature>
<evidence type="ECO:0000256" key="3">
    <source>
        <dbReference type="ARBA" id="ARBA00022475"/>
    </source>
</evidence>
<evidence type="ECO:0000256" key="4">
    <source>
        <dbReference type="SAM" id="Phobius"/>
    </source>
</evidence>
<dbReference type="SUPFAM" id="SSF103473">
    <property type="entry name" value="MFS general substrate transporter"/>
    <property type="match status" value="1"/>
</dbReference>
<dbReference type="Proteomes" id="UP001060771">
    <property type="component" value="Chromosome"/>
</dbReference>
<feature type="transmembrane region" description="Helical" evidence="4">
    <location>
        <begin position="305"/>
        <end position="323"/>
    </location>
</feature>
<feature type="transmembrane region" description="Helical" evidence="4">
    <location>
        <begin position="110"/>
        <end position="130"/>
    </location>
</feature>
<keyword evidence="3" id="KW-1003">Cell membrane</keyword>
<gene>
    <name evidence="7" type="ORF">GCM10007112_19830</name>
    <name evidence="6" type="ORF">Vsou_16320</name>
</gene>
<accession>A0A830E3F1</accession>
<keyword evidence="4" id="KW-0472">Membrane</keyword>